<accession>A0A4S4G7K8</accession>
<protein>
    <submittedName>
        <fullName evidence="2">Uncharacterized protein</fullName>
    </submittedName>
</protein>
<organism evidence="2 3">
    <name type="scientific">Adlercreutzia caecimuris</name>
    <dbReference type="NCBI Taxonomy" id="671266"/>
    <lineage>
        <taxon>Bacteria</taxon>
        <taxon>Bacillati</taxon>
        <taxon>Actinomycetota</taxon>
        <taxon>Coriobacteriia</taxon>
        <taxon>Eggerthellales</taxon>
        <taxon>Eggerthellaceae</taxon>
        <taxon>Adlercreutzia</taxon>
    </lineage>
</organism>
<keyword evidence="1" id="KW-1133">Transmembrane helix</keyword>
<name>A0A4S4G7K8_9ACTN</name>
<reference evidence="2 3" key="1">
    <citation type="submission" date="2019-04" db="EMBL/GenBank/DDBJ databases">
        <title>Microbes associate with the intestines of laboratory mice.</title>
        <authorList>
            <person name="Navarre W."/>
            <person name="Wong E."/>
            <person name="Huang K.C."/>
            <person name="Tropini C."/>
            <person name="Ng K."/>
            <person name="Yu B."/>
        </authorList>
    </citation>
    <scope>NUCLEOTIDE SEQUENCE [LARGE SCALE GENOMIC DNA]</scope>
    <source>
        <strain evidence="2 3">NM80_B27</strain>
    </source>
</reference>
<keyword evidence="1" id="KW-0812">Transmembrane</keyword>
<gene>
    <name evidence="2" type="ORF">E5986_02540</name>
</gene>
<dbReference type="AlphaFoldDB" id="A0A4S4G7K8"/>
<feature type="transmembrane region" description="Helical" evidence="1">
    <location>
        <begin position="12"/>
        <end position="36"/>
    </location>
</feature>
<sequence length="85" mass="8904">MITGLIDLIMGAGLQLVLLLLGLFPSIDVASLPLGMPQAARDALSTLNWFVPIGDLVAILTVWIGLVLAVNVALIVQRLVTSVKG</sequence>
<feature type="transmembrane region" description="Helical" evidence="1">
    <location>
        <begin position="56"/>
        <end position="76"/>
    </location>
</feature>
<dbReference type="RefSeq" id="WP_136433050.1">
    <property type="nucleotide sequence ID" value="NZ_CAQMYJ010000001.1"/>
</dbReference>
<dbReference type="Proteomes" id="UP000308978">
    <property type="component" value="Unassembled WGS sequence"/>
</dbReference>
<dbReference type="EMBL" id="SSTJ01000002">
    <property type="protein sequence ID" value="THG38316.1"/>
    <property type="molecule type" value="Genomic_DNA"/>
</dbReference>
<proteinExistence type="predicted"/>
<evidence type="ECO:0000313" key="2">
    <source>
        <dbReference type="EMBL" id="THG38316.1"/>
    </source>
</evidence>
<keyword evidence="1" id="KW-0472">Membrane</keyword>
<evidence type="ECO:0000256" key="1">
    <source>
        <dbReference type="SAM" id="Phobius"/>
    </source>
</evidence>
<evidence type="ECO:0000313" key="3">
    <source>
        <dbReference type="Proteomes" id="UP000308978"/>
    </source>
</evidence>
<comment type="caution">
    <text evidence="2">The sequence shown here is derived from an EMBL/GenBank/DDBJ whole genome shotgun (WGS) entry which is preliminary data.</text>
</comment>